<dbReference type="Proteomes" id="UP001299608">
    <property type="component" value="Unassembled WGS sequence"/>
</dbReference>
<sequence>MGGQRTKTRVSRKIDELPVEIKERVDVMLSDTRNTYWDISGFLKDQGFDISKSAVGRYAMRSNKAAQRLMEAQSKTVALVNMVKKNPEADYTEAGMVLMMDGLINRIATADEEWDVLPLDKVGRLIASLSRTKVYKDRVRQDMKDKADLAFKEMEGEIMKTIKSDPELAVKLKEILTRAKEMMLND</sequence>
<evidence type="ECO:0000313" key="2">
    <source>
        <dbReference type="Proteomes" id="UP001299608"/>
    </source>
</evidence>
<dbReference type="RefSeq" id="WP_238053555.1">
    <property type="nucleotide sequence ID" value="NZ_JAKNGE010000011.1"/>
</dbReference>
<evidence type="ECO:0000313" key="1">
    <source>
        <dbReference type="EMBL" id="MCG4745862.1"/>
    </source>
</evidence>
<proteinExistence type="predicted"/>
<reference evidence="1" key="1">
    <citation type="submission" date="2022-01" db="EMBL/GenBank/DDBJ databases">
        <title>Collection of gut derived symbiotic bacterial strains cultured from healthy donors.</title>
        <authorList>
            <person name="Lin H."/>
            <person name="Kohout C."/>
            <person name="Waligurski E."/>
            <person name="Pamer E.G."/>
        </authorList>
    </citation>
    <scope>NUCLEOTIDE SEQUENCE</scope>
    <source>
        <strain evidence="1">DFI.6.55</strain>
    </source>
</reference>
<name>A0AAW5BV48_9FIRM</name>
<dbReference type="EMBL" id="JAKNGE010000011">
    <property type="protein sequence ID" value="MCG4745862.1"/>
    <property type="molecule type" value="Genomic_DNA"/>
</dbReference>
<protein>
    <submittedName>
        <fullName evidence="1">DUF3486 family protein</fullName>
    </submittedName>
</protein>
<accession>A0AAW5BV48</accession>
<comment type="caution">
    <text evidence="1">The sequence shown here is derived from an EMBL/GenBank/DDBJ whole genome shotgun (WGS) entry which is preliminary data.</text>
</comment>
<dbReference type="InterPro" id="IPR021874">
    <property type="entry name" value="Phage_Mu_Gp27"/>
</dbReference>
<dbReference type="Pfam" id="PF11985">
    <property type="entry name" value="Phage_Mu_Gp27"/>
    <property type="match status" value="1"/>
</dbReference>
<organism evidence="1 2">
    <name type="scientific">Enterocloster aldenensis</name>
    <dbReference type="NCBI Taxonomy" id="358742"/>
    <lineage>
        <taxon>Bacteria</taxon>
        <taxon>Bacillati</taxon>
        <taxon>Bacillota</taxon>
        <taxon>Clostridia</taxon>
        <taxon>Lachnospirales</taxon>
        <taxon>Lachnospiraceae</taxon>
        <taxon>Enterocloster</taxon>
    </lineage>
</organism>
<dbReference type="AlphaFoldDB" id="A0AAW5BV48"/>
<gene>
    <name evidence="1" type="ORF">L0N08_10605</name>
</gene>